<dbReference type="InterPro" id="IPR051781">
    <property type="entry name" value="Metallo-dep_Hydrolase"/>
</dbReference>
<dbReference type="SUPFAM" id="SSF51556">
    <property type="entry name" value="Metallo-dependent hydrolases"/>
    <property type="match status" value="1"/>
</dbReference>
<sequence length="414" mass="42718">MTRRVFAGGQVFDGTGGPAARADVLVEDGRVLDVGTGLDGDEVVDCAGTTVLPGLFDCHVHVMLSGVDMLRLLQTPFSYGFYEAVHNLRRTLALGITSVRDAGGADLGVAQAVRDGLIAGPRMQIAISMLSQTGGHGDGWHVCGAEVPLMGPHPGRPGTVVDGADEMRRTVRELLRAGADVLKVATSGGVLSARDDPRHPHFRPAELDVLVEEAVAAGVHVMAHAQGAEGIKAAVRAGIRSIEHGIYLDDEAIDLMLTHGTWLVPTLAAPRAVLTAVAAGASLPEAVIEKARAVQSVHDESVRRAVEAGVKVAMGTDSGVGPHGDNLSELGLMVGCGMTADQAWHAATLSAAELLGVDGELGSLQPGKRADLVVLDGDAGDLTGLAGRVREVWRDGVLVAVGGSTVEPGTIPPR</sequence>
<evidence type="ECO:0000259" key="1">
    <source>
        <dbReference type="Pfam" id="PF01979"/>
    </source>
</evidence>
<dbReference type="Gene3D" id="2.30.40.10">
    <property type="entry name" value="Urease, subunit C, domain 1"/>
    <property type="match status" value="1"/>
</dbReference>
<organism evidence="2 3">
    <name type="scientific">Modestobacter caceresii</name>
    <dbReference type="NCBI Taxonomy" id="1522368"/>
    <lineage>
        <taxon>Bacteria</taxon>
        <taxon>Bacillati</taxon>
        <taxon>Actinomycetota</taxon>
        <taxon>Actinomycetes</taxon>
        <taxon>Geodermatophilales</taxon>
        <taxon>Geodermatophilaceae</taxon>
        <taxon>Modestobacter</taxon>
    </lineage>
</organism>
<evidence type="ECO:0000313" key="3">
    <source>
        <dbReference type="Proteomes" id="UP000029713"/>
    </source>
</evidence>
<evidence type="ECO:0000313" key="2">
    <source>
        <dbReference type="EMBL" id="KGH45171.1"/>
    </source>
</evidence>
<name>A0A098Y625_9ACTN</name>
<dbReference type="InterPro" id="IPR032466">
    <property type="entry name" value="Metal_Hydrolase"/>
</dbReference>
<proteinExistence type="predicted"/>
<reference evidence="2 3" key="1">
    <citation type="submission" date="2014-07" db="EMBL/GenBank/DDBJ databases">
        <title>Biosystematic studies on Modestobacter strains isolated from extreme hyper-arid desert soil and from historic building.</title>
        <authorList>
            <person name="Bukarasam K."/>
            <person name="Bull A."/>
            <person name="Girard G."/>
            <person name="van Wezel G."/>
            <person name="Goodfellow M."/>
        </authorList>
    </citation>
    <scope>NUCLEOTIDE SEQUENCE [LARGE SCALE GENOMIC DNA]</scope>
    <source>
        <strain evidence="2 3">KNN45-2b</strain>
    </source>
</reference>
<dbReference type="Gene3D" id="3.20.20.140">
    <property type="entry name" value="Metal-dependent hydrolases"/>
    <property type="match status" value="1"/>
</dbReference>
<keyword evidence="3" id="KW-1185">Reference proteome</keyword>
<feature type="domain" description="Amidohydrolase-related" evidence="1">
    <location>
        <begin position="50"/>
        <end position="397"/>
    </location>
</feature>
<dbReference type="CDD" id="cd01299">
    <property type="entry name" value="Met_dep_hydrolase_A"/>
    <property type="match status" value="1"/>
</dbReference>
<dbReference type="OrthoDB" id="3514520at2"/>
<dbReference type="InterPro" id="IPR057744">
    <property type="entry name" value="OTAase-like"/>
</dbReference>
<dbReference type="EMBL" id="JPMX01000091">
    <property type="protein sequence ID" value="KGH45171.1"/>
    <property type="molecule type" value="Genomic_DNA"/>
</dbReference>
<dbReference type="InterPro" id="IPR011059">
    <property type="entry name" value="Metal-dep_hydrolase_composite"/>
</dbReference>
<comment type="caution">
    <text evidence="2">The sequence shown here is derived from an EMBL/GenBank/DDBJ whole genome shotgun (WGS) entry which is preliminary data.</text>
</comment>
<dbReference type="Proteomes" id="UP000029713">
    <property type="component" value="Unassembled WGS sequence"/>
</dbReference>
<dbReference type="PANTHER" id="PTHR43135">
    <property type="entry name" value="ALPHA-D-RIBOSE 1-METHYLPHOSPHONATE 5-TRIPHOSPHATE DIPHOSPHATASE"/>
    <property type="match status" value="1"/>
</dbReference>
<keyword evidence="2" id="KW-0378">Hydrolase</keyword>
<dbReference type="AlphaFoldDB" id="A0A098Y625"/>
<dbReference type="RefSeq" id="WP_036339037.1">
    <property type="nucleotide sequence ID" value="NZ_JPMX01000091.1"/>
</dbReference>
<gene>
    <name evidence="2" type="ORF">IN07_19755</name>
</gene>
<accession>A0A098Y625</accession>
<dbReference type="SUPFAM" id="SSF51338">
    <property type="entry name" value="Composite domain of metallo-dependent hydrolases"/>
    <property type="match status" value="1"/>
</dbReference>
<dbReference type="InterPro" id="IPR006680">
    <property type="entry name" value="Amidohydro-rel"/>
</dbReference>
<protein>
    <submittedName>
        <fullName evidence="2">Hydrolase</fullName>
    </submittedName>
</protein>
<dbReference type="GO" id="GO:0016810">
    <property type="term" value="F:hydrolase activity, acting on carbon-nitrogen (but not peptide) bonds"/>
    <property type="evidence" value="ECO:0007669"/>
    <property type="project" value="InterPro"/>
</dbReference>
<dbReference type="Pfam" id="PF01979">
    <property type="entry name" value="Amidohydro_1"/>
    <property type="match status" value="1"/>
</dbReference>
<dbReference type="PANTHER" id="PTHR43135:SF3">
    <property type="entry name" value="ALPHA-D-RIBOSE 1-METHYLPHOSPHONATE 5-TRIPHOSPHATE DIPHOSPHATASE"/>
    <property type="match status" value="1"/>
</dbReference>
<dbReference type="STRING" id="1522368.IN07_19755"/>